<keyword evidence="3" id="KW-0378">Hydrolase</keyword>
<keyword evidence="5" id="KW-1133">Transmembrane helix</keyword>
<evidence type="ECO:0000256" key="4">
    <source>
        <dbReference type="ARBA" id="ARBA00022825"/>
    </source>
</evidence>
<accession>A0A0F5QBD7</accession>
<comment type="caution">
    <text evidence="7">The sequence shown here is derived from an EMBL/GenBank/DDBJ whole genome shotgun (WGS) entry which is preliminary data.</text>
</comment>
<keyword evidence="2" id="KW-0645">Protease</keyword>
<evidence type="ECO:0000256" key="2">
    <source>
        <dbReference type="ARBA" id="ARBA00022670"/>
    </source>
</evidence>
<gene>
    <name evidence="7" type="ORF">WH87_09310</name>
</gene>
<evidence type="ECO:0000259" key="6">
    <source>
        <dbReference type="Pfam" id="PF01343"/>
    </source>
</evidence>
<dbReference type="NCBIfam" id="TIGR00706">
    <property type="entry name" value="SppA_dom"/>
    <property type="match status" value="1"/>
</dbReference>
<dbReference type="AlphaFoldDB" id="A0A0F5QBD7"/>
<dbReference type="PANTHER" id="PTHR42987">
    <property type="entry name" value="PEPTIDASE S49"/>
    <property type="match status" value="1"/>
</dbReference>
<dbReference type="Gene3D" id="3.90.226.10">
    <property type="entry name" value="2-enoyl-CoA Hydratase, Chain A, domain 1"/>
    <property type="match status" value="1"/>
</dbReference>
<dbReference type="GO" id="GO:0008236">
    <property type="term" value="F:serine-type peptidase activity"/>
    <property type="evidence" value="ECO:0007669"/>
    <property type="project" value="UniProtKB-KW"/>
</dbReference>
<reference evidence="7 8" key="1">
    <citation type="submission" date="2015-03" db="EMBL/GenBank/DDBJ databases">
        <authorList>
            <person name="Lepp D."/>
            <person name="Hassan Y.I."/>
            <person name="Li X.-Z."/>
            <person name="Zhou T."/>
        </authorList>
    </citation>
    <scope>NUCLEOTIDE SEQUENCE [LARGE SCALE GENOMIC DNA]</scope>
    <source>
        <strain evidence="7 8">E84</strain>
    </source>
</reference>
<evidence type="ECO:0000256" key="5">
    <source>
        <dbReference type="SAM" id="Phobius"/>
    </source>
</evidence>
<feature type="domain" description="Peptidase S49" evidence="6">
    <location>
        <begin position="98"/>
        <end position="248"/>
    </location>
</feature>
<sequence>MAAEIYRRSRGLWRVLAFVALAVAVIAIAARFALPSTGAGAHIARVVVDGTISSDQGRLRALADLGDDDAVKGVIISINSPGGTTAGGEELYEALGRLRAKKPTVAVINELGASAAYMTAIATDQIFARRLSIVGSIGVLFQHVNAGKLLDTIGVELDKVASGPLKAEPDYSKPMEGAARASIAALVDDSFQWFVDVVAERRGMERPKALALADGRIVTGRMGVETGLIDAIGGELEAQAWLEAERAVPADLDVVTVWPLPQGDFNWIASFLGGQARAALGLPAEGPITLDGMVSLWQVGAAS</sequence>
<dbReference type="InterPro" id="IPR029045">
    <property type="entry name" value="ClpP/crotonase-like_dom_sf"/>
</dbReference>
<dbReference type="SUPFAM" id="SSF52096">
    <property type="entry name" value="ClpP/crotonase"/>
    <property type="match status" value="1"/>
</dbReference>
<dbReference type="GO" id="GO:0006508">
    <property type="term" value="P:proteolysis"/>
    <property type="evidence" value="ECO:0007669"/>
    <property type="project" value="UniProtKB-KW"/>
</dbReference>
<feature type="transmembrane region" description="Helical" evidence="5">
    <location>
        <begin position="12"/>
        <end position="34"/>
    </location>
</feature>
<dbReference type="InterPro" id="IPR002142">
    <property type="entry name" value="Peptidase_S49"/>
</dbReference>
<organism evidence="7 8">
    <name type="scientific">Devosia epidermidihirudinis</name>
    <dbReference type="NCBI Taxonomy" id="1293439"/>
    <lineage>
        <taxon>Bacteria</taxon>
        <taxon>Pseudomonadati</taxon>
        <taxon>Pseudomonadota</taxon>
        <taxon>Alphaproteobacteria</taxon>
        <taxon>Hyphomicrobiales</taxon>
        <taxon>Devosiaceae</taxon>
        <taxon>Devosia</taxon>
    </lineage>
</organism>
<evidence type="ECO:0000313" key="8">
    <source>
        <dbReference type="Proteomes" id="UP000033411"/>
    </source>
</evidence>
<keyword evidence="5" id="KW-0472">Membrane</keyword>
<dbReference type="InterPro" id="IPR047272">
    <property type="entry name" value="S49_SppA_C"/>
</dbReference>
<keyword evidence="8" id="KW-1185">Reference proteome</keyword>
<dbReference type="Gene3D" id="6.20.330.10">
    <property type="match status" value="1"/>
</dbReference>
<dbReference type="PANTHER" id="PTHR42987:SF6">
    <property type="entry name" value="PROTEINASE IV"/>
    <property type="match status" value="1"/>
</dbReference>
<comment type="similarity">
    <text evidence="1">Belongs to the peptidase S49 family.</text>
</comment>
<evidence type="ECO:0000256" key="1">
    <source>
        <dbReference type="ARBA" id="ARBA00008683"/>
    </source>
</evidence>
<dbReference type="EMBL" id="LANJ01000016">
    <property type="protein sequence ID" value="KKC38270.1"/>
    <property type="molecule type" value="Genomic_DNA"/>
</dbReference>
<protein>
    <recommendedName>
        <fullName evidence="6">Peptidase S49 domain-containing protein</fullName>
    </recommendedName>
</protein>
<dbReference type="STRING" id="1293439.WH87_09310"/>
<evidence type="ECO:0000256" key="3">
    <source>
        <dbReference type="ARBA" id="ARBA00022801"/>
    </source>
</evidence>
<dbReference type="OrthoDB" id="9764363at2"/>
<evidence type="ECO:0000313" key="7">
    <source>
        <dbReference type="EMBL" id="KKC38270.1"/>
    </source>
</evidence>
<proteinExistence type="inferred from homology"/>
<dbReference type="Proteomes" id="UP000033411">
    <property type="component" value="Unassembled WGS sequence"/>
</dbReference>
<dbReference type="InterPro" id="IPR004635">
    <property type="entry name" value="Pept_S49_SppA"/>
</dbReference>
<dbReference type="CDD" id="cd07023">
    <property type="entry name" value="S49_Sppa_N_C"/>
    <property type="match status" value="1"/>
</dbReference>
<dbReference type="Pfam" id="PF01343">
    <property type="entry name" value="Peptidase_S49"/>
    <property type="match status" value="1"/>
</dbReference>
<keyword evidence="5" id="KW-0812">Transmembrane</keyword>
<name>A0A0F5QBD7_9HYPH</name>
<dbReference type="PATRIC" id="fig|1293439.3.peg.1439"/>
<keyword evidence="4" id="KW-0720">Serine protease</keyword>